<feature type="compositionally biased region" description="Acidic residues" evidence="1">
    <location>
        <begin position="214"/>
        <end position="228"/>
    </location>
</feature>
<dbReference type="PANTHER" id="PTHR12449:SF17">
    <property type="entry name" value="NUCLEOLAR PROTEIN 4"/>
    <property type="match status" value="1"/>
</dbReference>
<evidence type="ECO:0000313" key="3">
    <source>
        <dbReference type="Ensembl" id="ENSVKKP00000009044.1"/>
    </source>
</evidence>
<feature type="compositionally biased region" description="Basic and acidic residues" evidence="1">
    <location>
        <begin position="322"/>
        <end position="333"/>
    </location>
</feature>
<dbReference type="InterPro" id="IPR039788">
    <property type="entry name" value="NOL4/NOL4L"/>
</dbReference>
<feature type="region of interest" description="Disordered" evidence="1">
    <location>
        <begin position="237"/>
        <end position="410"/>
    </location>
</feature>
<keyword evidence="4" id="KW-1185">Reference proteome</keyword>
<feature type="compositionally biased region" description="Basic and acidic residues" evidence="1">
    <location>
        <begin position="394"/>
        <end position="410"/>
    </location>
</feature>
<evidence type="ECO:0000313" key="4">
    <source>
        <dbReference type="Proteomes" id="UP000694545"/>
    </source>
</evidence>
<name>A0A8D2J3L3_VARKO</name>
<gene>
    <name evidence="3" type="primary">NOL4</name>
</gene>
<feature type="region of interest" description="Disordered" evidence="1">
    <location>
        <begin position="438"/>
        <end position="478"/>
    </location>
</feature>
<feature type="compositionally biased region" description="Basic and acidic residues" evidence="1">
    <location>
        <begin position="438"/>
        <end position="459"/>
    </location>
</feature>
<sequence>MESGDRDMYRQFQDWCLRTYGDSGKTKTVTRKKYERIVQLLNGSETSSTDNAKFKFWVKSKGFQLGNPDEVSGGGAGGGAKQVLYVPVKTTDGVGVDEKLSLRQVAVVEDFFDIIYSMHVETGPNGEQIRKHAGQKRTYKAISETYAFLPREAVTRFLMSCSECQKRMHLNPDGADHKDNGKPPTLVTSMIDYNMPITMAYMKHMKLQLLNSQQDEDESSIESDEFDLSDSTRMSAVNSDLSSNLEERIQSPQNLQGQQDDDSAAESFNGNETTGHSSNASGGTHCREVAEANSNGKTTLESDEQPLNLSDSPFSAQLTSEYRLDDQSSDGKNKYKNILVSDLKMEQETKENGSKSPAHSYSSYDSGKNESMDRGAEDLSLNRGEEDEDDHDEHEDAEKVNESDGVEAERLKAFNSRPIPSHLTSAVAESILASACESESRNAAKRMRLDRQQKIEKNKKSTSSYADSRTAEFATVKY</sequence>
<feature type="domain" description="Nucleolar protein 4 helical" evidence="2">
    <location>
        <begin position="415"/>
        <end position="439"/>
    </location>
</feature>
<feature type="region of interest" description="Disordered" evidence="1">
    <location>
        <begin position="213"/>
        <end position="232"/>
    </location>
</feature>
<dbReference type="AlphaFoldDB" id="A0A8D2J3L3"/>
<dbReference type="Ensembl" id="ENSVKKT00000009275.1">
    <property type="protein sequence ID" value="ENSVKKP00000009044.1"/>
    <property type="gene ID" value="ENSVKKG00000006375.1"/>
</dbReference>
<proteinExistence type="predicted"/>
<dbReference type="InterPro" id="IPR056549">
    <property type="entry name" value="HTH_NOL4"/>
</dbReference>
<dbReference type="PANTHER" id="PTHR12449">
    <property type="entry name" value="DEATH DOMAIN-CONTAINING PROTEIN"/>
    <property type="match status" value="1"/>
</dbReference>
<organism evidence="3 4">
    <name type="scientific">Varanus komodoensis</name>
    <name type="common">Komodo dragon</name>
    <dbReference type="NCBI Taxonomy" id="61221"/>
    <lineage>
        <taxon>Eukaryota</taxon>
        <taxon>Metazoa</taxon>
        <taxon>Chordata</taxon>
        <taxon>Craniata</taxon>
        <taxon>Vertebrata</taxon>
        <taxon>Euteleostomi</taxon>
        <taxon>Lepidosauria</taxon>
        <taxon>Squamata</taxon>
        <taxon>Bifurcata</taxon>
        <taxon>Unidentata</taxon>
        <taxon>Episquamata</taxon>
        <taxon>Toxicofera</taxon>
        <taxon>Anguimorpha</taxon>
        <taxon>Paleoanguimorpha</taxon>
        <taxon>Varanoidea</taxon>
        <taxon>Varanidae</taxon>
        <taxon>Varanus</taxon>
    </lineage>
</organism>
<protein>
    <submittedName>
        <fullName evidence="3">Nucleolar protein 4</fullName>
    </submittedName>
</protein>
<feature type="compositionally biased region" description="Polar residues" evidence="1">
    <location>
        <begin position="266"/>
        <end position="282"/>
    </location>
</feature>
<reference evidence="3" key="1">
    <citation type="submission" date="2025-08" db="UniProtKB">
        <authorList>
            <consortium name="Ensembl"/>
        </authorList>
    </citation>
    <scope>IDENTIFICATION</scope>
</reference>
<feature type="compositionally biased region" description="Basic and acidic residues" evidence="1">
    <location>
        <begin position="343"/>
        <end position="353"/>
    </location>
</feature>
<evidence type="ECO:0000256" key="1">
    <source>
        <dbReference type="SAM" id="MobiDB-lite"/>
    </source>
</evidence>
<dbReference type="Proteomes" id="UP000694545">
    <property type="component" value="Unplaced"/>
</dbReference>
<feature type="compositionally biased region" description="Basic and acidic residues" evidence="1">
    <location>
        <begin position="367"/>
        <end position="377"/>
    </location>
</feature>
<evidence type="ECO:0000259" key="2">
    <source>
        <dbReference type="Pfam" id="PF23079"/>
    </source>
</evidence>
<feature type="compositionally biased region" description="Polar residues" evidence="1">
    <location>
        <begin position="237"/>
        <end position="258"/>
    </location>
</feature>
<accession>A0A8D2J3L3</accession>
<feature type="compositionally biased region" description="Polar residues" evidence="1">
    <location>
        <begin position="354"/>
        <end position="366"/>
    </location>
</feature>
<feature type="compositionally biased region" description="Polar residues" evidence="1">
    <location>
        <begin position="292"/>
        <end position="320"/>
    </location>
</feature>
<reference evidence="3" key="2">
    <citation type="submission" date="2025-09" db="UniProtKB">
        <authorList>
            <consortium name="Ensembl"/>
        </authorList>
    </citation>
    <scope>IDENTIFICATION</scope>
</reference>
<dbReference type="Pfam" id="PF23079">
    <property type="entry name" value="HTH_NOL4_2nd"/>
    <property type="match status" value="1"/>
</dbReference>